<evidence type="ECO:0000256" key="3">
    <source>
        <dbReference type="SAM" id="MobiDB-lite"/>
    </source>
</evidence>
<protein>
    <submittedName>
        <fullName evidence="5">Putative luciferase-like monooxygenase, FMN-dependent, CE1758 family</fullName>
    </submittedName>
</protein>
<dbReference type="InterPro" id="IPR050766">
    <property type="entry name" value="Bact_Lucif_Oxidored"/>
</dbReference>
<keyword evidence="6" id="KW-1185">Reference proteome</keyword>
<dbReference type="InterPro" id="IPR011251">
    <property type="entry name" value="Luciferase-like_dom"/>
</dbReference>
<proteinExistence type="predicted"/>
<evidence type="ECO:0000313" key="5">
    <source>
        <dbReference type="EMBL" id="SDE55809.1"/>
    </source>
</evidence>
<dbReference type="RefSeq" id="WP_090595588.1">
    <property type="nucleotide sequence ID" value="NZ_LT629688.1"/>
</dbReference>
<dbReference type="Pfam" id="PF00296">
    <property type="entry name" value="Bac_luciferase"/>
    <property type="match status" value="1"/>
</dbReference>
<dbReference type="Proteomes" id="UP000198546">
    <property type="component" value="Chromosome i"/>
</dbReference>
<dbReference type="SUPFAM" id="SSF51679">
    <property type="entry name" value="Bacterial luciferase-like"/>
    <property type="match status" value="1"/>
</dbReference>
<evidence type="ECO:0000256" key="1">
    <source>
        <dbReference type="ARBA" id="ARBA00023002"/>
    </source>
</evidence>
<dbReference type="NCBIfam" id="TIGR04036">
    <property type="entry name" value="LLM_CE1758_fam"/>
    <property type="match status" value="1"/>
</dbReference>
<dbReference type="GO" id="GO:0016705">
    <property type="term" value="F:oxidoreductase activity, acting on paired donors, with incorporation or reduction of molecular oxygen"/>
    <property type="evidence" value="ECO:0007669"/>
    <property type="project" value="InterPro"/>
</dbReference>
<dbReference type="AlphaFoldDB" id="A0A1G7DWH8"/>
<dbReference type="STRING" id="675864.SAMN04489747_3740"/>
<dbReference type="OrthoDB" id="9776438at2"/>
<feature type="domain" description="Luciferase-like" evidence="4">
    <location>
        <begin position="1"/>
        <end position="293"/>
    </location>
</feature>
<feature type="region of interest" description="Disordered" evidence="3">
    <location>
        <begin position="338"/>
        <end position="388"/>
    </location>
</feature>
<dbReference type="GO" id="GO:0004497">
    <property type="term" value="F:monooxygenase activity"/>
    <property type="evidence" value="ECO:0007669"/>
    <property type="project" value="UniProtKB-KW"/>
</dbReference>
<evidence type="ECO:0000256" key="2">
    <source>
        <dbReference type="ARBA" id="ARBA00023033"/>
    </source>
</evidence>
<dbReference type="GO" id="GO:0005829">
    <property type="term" value="C:cytosol"/>
    <property type="evidence" value="ECO:0007669"/>
    <property type="project" value="TreeGrafter"/>
</dbReference>
<sequence>MQFGIFSVGDVTPDPTTGRAPSEAERIQAMVTIALKAEEVGLDVFAAGEHHNRPFVPSSPTTLLGWVAARTERLQLSTATTLITTNDPVKIAEDYAMLQHLSGGRVDLMMGRGNTGPVYPWFGKDIRRGIDLALENYDLLRRLWREDVVNWEGRFRTPLQGFTSTPRPLDDVPPFVWHGSIRSPEIAEQAAFYGDGFFHNNIFWPASHTRQMVELYRERYESYGHGPADTAVVGLGGQVFMRENSQDAVTEFRPYFDHAPVYGGGPSLEEFSRQTPLTVGSPDQVVERTLGFVDYAGSYQRQLFLMDHAGLPLKTVLEQLDLLGERVVPVLRREMEARRPAHVPSDPPTHASLREAGSQHANAHVRPHEEAARRASDAAAVEVAGGVR</sequence>
<feature type="compositionally biased region" description="Basic and acidic residues" evidence="3">
    <location>
        <begin position="366"/>
        <end position="376"/>
    </location>
</feature>
<evidence type="ECO:0000259" key="4">
    <source>
        <dbReference type="Pfam" id="PF00296"/>
    </source>
</evidence>
<gene>
    <name evidence="5" type="ORF">SAMN04489747_3740</name>
</gene>
<evidence type="ECO:0000313" key="6">
    <source>
        <dbReference type="Proteomes" id="UP000198546"/>
    </source>
</evidence>
<feature type="compositionally biased region" description="Low complexity" evidence="3">
    <location>
        <begin position="377"/>
        <end position="388"/>
    </location>
</feature>
<organism evidence="5 6">
    <name type="scientific">Auraticoccus monumenti</name>
    <dbReference type="NCBI Taxonomy" id="675864"/>
    <lineage>
        <taxon>Bacteria</taxon>
        <taxon>Bacillati</taxon>
        <taxon>Actinomycetota</taxon>
        <taxon>Actinomycetes</taxon>
        <taxon>Propionibacteriales</taxon>
        <taxon>Propionibacteriaceae</taxon>
        <taxon>Auraticoccus</taxon>
    </lineage>
</organism>
<feature type="region of interest" description="Disordered" evidence="3">
    <location>
        <begin position="1"/>
        <end position="21"/>
    </location>
</feature>
<dbReference type="EMBL" id="LT629688">
    <property type="protein sequence ID" value="SDE55809.1"/>
    <property type="molecule type" value="Genomic_DNA"/>
</dbReference>
<keyword evidence="2 5" id="KW-0503">Monooxygenase</keyword>
<dbReference type="PANTHER" id="PTHR30137:SF8">
    <property type="entry name" value="BLR5498 PROTEIN"/>
    <property type="match status" value="1"/>
</dbReference>
<reference evidence="5 6" key="1">
    <citation type="submission" date="2016-10" db="EMBL/GenBank/DDBJ databases">
        <authorList>
            <person name="de Groot N.N."/>
        </authorList>
    </citation>
    <scope>NUCLEOTIDE SEQUENCE [LARGE SCALE GENOMIC DNA]</scope>
    <source>
        <strain evidence="5 6">MON 2.2</strain>
    </source>
</reference>
<accession>A0A1G7DWH8</accession>
<dbReference type="PANTHER" id="PTHR30137">
    <property type="entry name" value="LUCIFERASE-LIKE MONOOXYGENASE"/>
    <property type="match status" value="1"/>
</dbReference>
<keyword evidence="1" id="KW-0560">Oxidoreductase</keyword>
<dbReference type="InterPro" id="IPR036661">
    <property type="entry name" value="Luciferase-like_sf"/>
</dbReference>
<dbReference type="Gene3D" id="3.20.20.30">
    <property type="entry name" value="Luciferase-like domain"/>
    <property type="match status" value="1"/>
</dbReference>
<dbReference type="InterPro" id="IPR023934">
    <property type="entry name" value="LLM_FMN-dep_put"/>
</dbReference>
<name>A0A1G7DWH8_9ACTN</name>